<protein>
    <submittedName>
        <fullName evidence="4">DUF1593 domain-containing protein</fullName>
    </submittedName>
</protein>
<proteinExistence type="predicted"/>
<dbReference type="Pfam" id="PF07632">
    <property type="entry name" value="Sde182_NH-like"/>
    <property type="match status" value="1"/>
</dbReference>
<accession>A0ABS7YQC8</accession>
<gene>
    <name evidence="4" type="ORF">LDJ79_10025</name>
</gene>
<dbReference type="EMBL" id="JAIWIU010000058">
    <property type="protein sequence ID" value="MCA2016449.1"/>
    <property type="molecule type" value="Genomic_DNA"/>
</dbReference>
<organism evidence="4 5">
    <name type="scientific">Vibrio tritonius</name>
    <dbReference type="NCBI Taxonomy" id="1435069"/>
    <lineage>
        <taxon>Bacteria</taxon>
        <taxon>Pseudomonadati</taxon>
        <taxon>Pseudomonadota</taxon>
        <taxon>Gammaproteobacteria</taxon>
        <taxon>Vibrionales</taxon>
        <taxon>Vibrionaceae</taxon>
        <taxon>Vibrio</taxon>
    </lineage>
</organism>
<feature type="signal peptide" evidence="1">
    <location>
        <begin position="1"/>
        <end position="28"/>
    </location>
</feature>
<dbReference type="InterPro" id="IPR036452">
    <property type="entry name" value="Ribo_hydro-like"/>
</dbReference>
<sequence length="509" mass="56744">MNPTHHYLKLGLLSVSICGCLLGNPAVANVQYQTVNTPLPRTIITTDPELDDLNSMLRVLLYANEIHISGLVLSSSQFHFSGDKAQGIEPHRWYAPNSPSHIEMALDAYSKVYDNLKQHDKNYPTPKSLKALYRIGNIKNVGDMAADTPGSDLIKQALLDDQKGPVFLQAWGGLNTIARALASIQQEYGKSADWPKIYKKVSEKAIITSFGLQDATYASYLKPNWPDIQTREVSTNIWGYFARKTVLPEDEIYLSKEWMQKHVSNVKPMGSEYRVWGDGKQMAEGFDKEDYFGLSNLTKEQLEAKGYMVWMPPQEKGSFVSEGDSSNFALLINNGLESWADPRWGGWGGRQSVVPTDKNHWSNASSKDKAADGTYPDDYSASRWWGDIQRDFAARLQWSVTGAYNKANHAPSVKIKEGNRVIGAAGDEVVLTPVTTDPDGNSVTTTLWQYPEAGTYNGLIDLTKTESGHWRFRIPNNAKQGDTIHVIAQAKDDGSPAMTRYQRIIVTVN</sequence>
<keyword evidence="1" id="KW-0732">Signal</keyword>
<dbReference type="Gene3D" id="3.90.245.10">
    <property type="entry name" value="Ribonucleoside hydrolase-like"/>
    <property type="match status" value="1"/>
</dbReference>
<dbReference type="RefSeq" id="WP_225250484.1">
    <property type="nucleotide sequence ID" value="NZ_JAIWIU010000058.1"/>
</dbReference>
<dbReference type="InterPro" id="IPR013783">
    <property type="entry name" value="Ig-like_fold"/>
</dbReference>
<evidence type="ECO:0000256" key="1">
    <source>
        <dbReference type="SAM" id="SignalP"/>
    </source>
</evidence>
<dbReference type="InterPro" id="IPR048527">
    <property type="entry name" value="Sde182_C"/>
</dbReference>
<dbReference type="InterPro" id="IPR011483">
    <property type="entry name" value="Sde182_NH-like"/>
</dbReference>
<evidence type="ECO:0000259" key="2">
    <source>
        <dbReference type="Pfam" id="PF07632"/>
    </source>
</evidence>
<reference evidence="5" key="1">
    <citation type="submission" date="2023-07" db="EMBL/GenBank/DDBJ databases">
        <title>Molecular identification of indigenous halophilic bacteria isolated from red sea cost, biodegradation of synthetic dyes and assessment of degraded metabolite toxicity.</title>
        <authorList>
            <person name="Chaieb K."/>
            <person name="Altayb H.N."/>
        </authorList>
    </citation>
    <scope>NUCLEOTIDE SEQUENCE [LARGE SCALE GENOMIC DNA]</scope>
    <source>
        <strain evidence="5">K20</strain>
    </source>
</reference>
<name>A0ABS7YQC8_9VIBR</name>
<dbReference type="Gene3D" id="2.60.40.10">
    <property type="entry name" value="Immunoglobulins"/>
    <property type="match status" value="1"/>
</dbReference>
<evidence type="ECO:0000313" key="4">
    <source>
        <dbReference type="EMBL" id="MCA2016449.1"/>
    </source>
</evidence>
<feature type="domain" description="Cellulose-binding Sde182 C-terminal" evidence="3">
    <location>
        <begin position="434"/>
        <end position="508"/>
    </location>
</feature>
<evidence type="ECO:0000313" key="5">
    <source>
        <dbReference type="Proteomes" id="UP001199044"/>
    </source>
</evidence>
<comment type="caution">
    <text evidence="4">The sequence shown here is derived from an EMBL/GenBank/DDBJ whole genome shotgun (WGS) entry which is preliminary data.</text>
</comment>
<evidence type="ECO:0000259" key="3">
    <source>
        <dbReference type="Pfam" id="PF21027"/>
    </source>
</evidence>
<dbReference type="Proteomes" id="UP001199044">
    <property type="component" value="Unassembled WGS sequence"/>
</dbReference>
<feature type="domain" description="Cellulose-binding Sde182 nucleoside hydrolase-like" evidence="2">
    <location>
        <begin position="41"/>
        <end position="350"/>
    </location>
</feature>
<dbReference type="Pfam" id="PF21027">
    <property type="entry name" value="Sde0182_C"/>
    <property type="match status" value="1"/>
</dbReference>
<keyword evidence="5" id="KW-1185">Reference proteome</keyword>
<feature type="chain" id="PRO_5047173877" evidence="1">
    <location>
        <begin position="29"/>
        <end position="509"/>
    </location>
</feature>